<dbReference type="GO" id="GO:0033194">
    <property type="term" value="P:response to hydroperoxide"/>
    <property type="evidence" value="ECO:0007669"/>
    <property type="project" value="TreeGrafter"/>
</dbReference>
<organism evidence="1 2">
    <name type="scientific">Campylobacter lanienae NCTC 13004</name>
    <dbReference type="NCBI Taxonomy" id="1031753"/>
    <lineage>
        <taxon>Bacteria</taxon>
        <taxon>Pseudomonadati</taxon>
        <taxon>Campylobacterota</taxon>
        <taxon>Epsilonproteobacteria</taxon>
        <taxon>Campylobacterales</taxon>
        <taxon>Campylobacteraceae</taxon>
        <taxon>Campylobacter</taxon>
    </lineage>
</organism>
<gene>
    <name evidence="1" type="ORF">CLAN_0970</name>
</gene>
<dbReference type="KEGG" id="clx:CLAN_0970"/>
<evidence type="ECO:0000313" key="1">
    <source>
        <dbReference type="EMBL" id="ARQ97712.1"/>
    </source>
</evidence>
<dbReference type="PANTHER" id="PTHR30283">
    <property type="entry name" value="PEROXIDE STRESS RESPONSE PROTEIN YAAA"/>
    <property type="match status" value="1"/>
</dbReference>
<dbReference type="GO" id="GO:0005829">
    <property type="term" value="C:cytosol"/>
    <property type="evidence" value="ECO:0007669"/>
    <property type="project" value="TreeGrafter"/>
</dbReference>
<evidence type="ECO:0008006" key="3">
    <source>
        <dbReference type="Google" id="ProtNLM"/>
    </source>
</evidence>
<reference evidence="2" key="1">
    <citation type="journal article" date="2017" name="Genome Biol. Evol.">
        <title>Comparative Genomic Analysis Identifies a Campylobacter Clade Deficient in Selenium Metabolism.</title>
        <authorList>
            <person name="Miller W.G."/>
            <person name="Yee E."/>
            <person name="Lopes B.S."/>
            <person name="Chapman M.H."/>
            <person name="Huynh S."/>
            <person name="Bono J.L."/>
            <person name="Parker C.T."/>
            <person name="Strachan N.J.C."/>
            <person name="Forbes K.J."/>
        </authorList>
    </citation>
    <scope>NUCLEOTIDE SEQUENCE [LARGE SCALE GENOMIC DNA]</scope>
    <source>
        <strain evidence="2">NCTC 13004</strain>
    </source>
</reference>
<dbReference type="EMBL" id="CP015578">
    <property type="protein sequence ID" value="ARQ97712.1"/>
    <property type="molecule type" value="Genomic_DNA"/>
</dbReference>
<dbReference type="Proteomes" id="UP000202031">
    <property type="component" value="Chromosome"/>
</dbReference>
<sequence>MKILFSPSESKKPTLNPLKSALIAINCDRDEILNRYYEILNSKDERALSEIFGIKESKEIDKIANLSAQNLYHKAVLLYDGVAYDALDYPSLDEKSARYIDENLLIFSNLYGVLRAGDYVRFYKLKQGQMIGDIDSVKYYKTRLNTALDELLGGDEILDLRAGYYDKFYSIKSPYTTMKFLKNGRAISHFAKHYRGIILRYLALNGAKSFDELMEIKFPNLNLLNIIKTKLKIELIFEINGD</sequence>
<dbReference type="AlphaFoldDB" id="A0A1X9SN98"/>
<dbReference type="RefSeq" id="WP_096027184.1">
    <property type="nucleotide sequence ID" value="NZ_CP015578.1"/>
</dbReference>
<name>A0A1X9SN98_9BACT</name>
<accession>A0A1X9SN98</accession>
<evidence type="ECO:0000313" key="2">
    <source>
        <dbReference type="Proteomes" id="UP000202031"/>
    </source>
</evidence>
<dbReference type="Pfam" id="PF03883">
    <property type="entry name" value="H2O2_YaaD"/>
    <property type="match status" value="1"/>
</dbReference>
<reference evidence="2" key="2">
    <citation type="journal article" date="2017" name="Genome Biol. Evol.">
        <title>Comparative genomic analysis identifies a Campylobacter clade deficient in selenium metabolism.</title>
        <authorList>
            <person name="Miller W.G."/>
            <person name="Yee E."/>
            <person name="Lopes B.S."/>
            <person name="Chapman M.H."/>
            <person name="Huynh S."/>
            <person name="Bono J.L."/>
            <person name="Parker C.T."/>
            <person name="Strachan N.J.C."/>
            <person name="Forbes K.J."/>
        </authorList>
    </citation>
    <scope>NUCLEOTIDE SEQUENCE [LARGE SCALE GENOMIC DNA]</scope>
    <source>
        <strain evidence="2">NCTC 13004</strain>
    </source>
</reference>
<dbReference type="InterPro" id="IPR005583">
    <property type="entry name" value="YaaA"/>
</dbReference>
<dbReference type="PANTHER" id="PTHR30283:SF4">
    <property type="entry name" value="PEROXIDE STRESS RESISTANCE PROTEIN YAAA"/>
    <property type="match status" value="1"/>
</dbReference>
<proteinExistence type="predicted"/>
<dbReference type="GeneID" id="46921442"/>
<protein>
    <recommendedName>
        <fullName evidence="3">DUF328 domain protein</fullName>
    </recommendedName>
</protein>